<evidence type="ECO:0000256" key="1">
    <source>
        <dbReference type="SAM" id="MobiDB-lite"/>
    </source>
</evidence>
<proteinExistence type="predicted"/>
<gene>
    <name evidence="2" type="ORF">ZHAS_00019043</name>
</gene>
<sequence length="122" mass="13482">MPSGKFNLNVHSTAKLNRNYLKGGCMVHYRNGLSSVWLGSLLSEDKPANCTRLRRKTGFVGGPGSLEKRYAVRGTFMRASCLNFDHAGALSVRTMAKSSRRLRSSTNRSSPNDERCVLGLMD</sequence>
<dbReference type="AlphaFoldDB" id="A0A084WLA4"/>
<dbReference type="Proteomes" id="UP000030765">
    <property type="component" value="Unassembled WGS sequence"/>
</dbReference>
<name>A0A084WLA4_ANOSI</name>
<evidence type="ECO:0000313" key="2">
    <source>
        <dbReference type="EMBL" id="KFB50998.1"/>
    </source>
</evidence>
<organism evidence="2">
    <name type="scientific">Anopheles sinensis</name>
    <name type="common">Mosquito</name>
    <dbReference type="NCBI Taxonomy" id="74873"/>
    <lineage>
        <taxon>Eukaryota</taxon>
        <taxon>Metazoa</taxon>
        <taxon>Ecdysozoa</taxon>
        <taxon>Arthropoda</taxon>
        <taxon>Hexapoda</taxon>
        <taxon>Insecta</taxon>
        <taxon>Pterygota</taxon>
        <taxon>Neoptera</taxon>
        <taxon>Endopterygota</taxon>
        <taxon>Diptera</taxon>
        <taxon>Nematocera</taxon>
        <taxon>Culicoidea</taxon>
        <taxon>Culicidae</taxon>
        <taxon>Anophelinae</taxon>
        <taxon>Anopheles</taxon>
    </lineage>
</organism>
<evidence type="ECO:0000313" key="3">
    <source>
        <dbReference type="EnsemblMetazoa" id="ASIC019043-PA"/>
    </source>
</evidence>
<evidence type="ECO:0000313" key="4">
    <source>
        <dbReference type="Proteomes" id="UP000030765"/>
    </source>
</evidence>
<reference evidence="3" key="2">
    <citation type="submission" date="2020-05" db="UniProtKB">
        <authorList>
            <consortium name="EnsemblMetazoa"/>
        </authorList>
    </citation>
    <scope>IDENTIFICATION</scope>
</reference>
<dbReference type="EMBL" id="ATLV01024206">
    <property type="status" value="NOT_ANNOTATED_CDS"/>
    <property type="molecule type" value="Genomic_DNA"/>
</dbReference>
<accession>A0A084WLA4</accession>
<reference evidence="2 4" key="1">
    <citation type="journal article" date="2014" name="BMC Genomics">
        <title>Genome sequence of Anopheles sinensis provides insight into genetics basis of mosquito competence for malaria parasites.</title>
        <authorList>
            <person name="Zhou D."/>
            <person name="Zhang D."/>
            <person name="Ding G."/>
            <person name="Shi L."/>
            <person name="Hou Q."/>
            <person name="Ye Y."/>
            <person name="Xu Y."/>
            <person name="Zhou H."/>
            <person name="Xiong C."/>
            <person name="Li S."/>
            <person name="Yu J."/>
            <person name="Hong S."/>
            <person name="Yu X."/>
            <person name="Zou P."/>
            <person name="Chen C."/>
            <person name="Chang X."/>
            <person name="Wang W."/>
            <person name="Lv Y."/>
            <person name="Sun Y."/>
            <person name="Ma L."/>
            <person name="Shen B."/>
            <person name="Zhu C."/>
        </authorList>
    </citation>
    <scope>NUCLEOTIDE SEQUENCE [LARGE SCALE GENOMIC DNA]</scope>
</reference>
<dbReference type="EMBL" id="KE525350">
    <property type="protein sequence ID" value="KFB50998.1"/>
    <property type="molecule type" value="Genomic_DNA"/>
</dbReference>
<keyword evidence="4" id="KW-1185">Reference proteome</keyword>
<protein>
    <submittedName>
        <fullName evidence="2 3">Kynureninase</fullName>
    </submittedName>
</protein>
<dbReference type="VEuPathDB" id="VectorBase:ASIC019043"/>
<dbReference type="EnsemblMetazoa" id="ASIC019043-RA">
    <property type="protein sequence ID" value="ASIC019043-PA"/>
    <property type="gene ID" value="ASIC019043"/>
</dbReference>
<feature type="region of interest" description="Disordered" evidence="1">
    <location>
        <begin position="95"/>
        <end position="114"/>
    </location>
</feature>